<proteinExistence type="predicted"/>
<dbReference type="InterPro" id="IPR014757">
    <property type="entry name" value="Tscrpt_reg_IclR_C"/>
</dbReference>
<dbReference type="Gene3D" id="3.30.450.40">
    <property type="match status" value="1"/>
</dbReference>
<dbReference type="OrthoDB" id="9790046at2"/>
<protein>
    <submittedName>
        <fullName evidence="6">IclR family transcriptional regulator</fullName>
    </submittedName>
</protein>
<dbReference type="InterPro" id="IPR050707">
    <property type="entry name" value="HTH_MetabolicPath_Reg"/>
</dbReference>
<dbReference type="GO" id="GO:0003700">
    <property type="term" value="F:DNA-binding transcription factor activity"/>
    <property type="evidence" value="ECO:0007669"/>
    <property type="project" value="TreeGrafter"/>
</dbReference>
<evidence type="ECO:0000256" key="3">
    <source>
        <dbReference type="ARBA" id="ARBA00023163"/>
    </source>
</evidence>
<dbReference type="PROSITE" id="PS51078">
    <property type="entry name" value="ICLR_ED"/>
    <property type="match status" value="1"/>
</dbReference>
<comment type="caution">
    <text evidence="6">The sequence shown here is derived from an EMBL/GenBank/DDBJ whole genome shotgun (WGS) entry which is preliminary data.</text>
</comment>
<dbReference type="EMBL" id="LDPZ01000052">
    <property type="protein sequence ID" value="KTQ85870.1"/>
    <property type="molecule type" value="Genomic_DNA"/>
</dbReference>
<name>A0A175R3Q4_9HYPH</name>
<keyword evidence="2" id="KW-0238">DNA-binding</keyword>
<dbReference type="PROSITE" id="PS51077">
    <property type="entry name" value="HTH_ICLR"/>
    <property type="match status" value="1"/>
</dbReference>
<dbReference type="STRING" id="401562.NS365_02575"/>
<keyword evidence="1" id="KW-0805">Transcription regulation</keyword>
<dbReference type="PANTHER" id="PTHR30136">
    <property type="entry name" value="HELIX-TURN-HELIX TRANSCRIPTIONAL REGULATOR, ICLR FAMILY"/>
    <property type="match status" value="1"/>
</dbReference>
<dbReference type="InterPro" id="IPR005471">
    <property type="entry name" value="Tscrpt_reg_IclR_N"/>
</dbReference>
<dbReference type="InterPro" id="IPR036388">
    <property type="entry name" value="WH-like_DNA-bd_sf"/>
</dbReference>
<dbReference type="Gene3D" id="1.10.10.10">
    <property type="entry name" value="Winged helix-like DNA-binding domain superfamily/Winged helix DNA-binding domain"/>
    <property type="match status" value="1"/>
</dbReference>
<dbReference type="SUPFAM" id="SSF55781">
    <property type="entry name" value="GAF domain-like"/>
    <property type="match status" value="1"/>
</dbReference>
<gene>
    <name evidence="6" type="ORF">NS226_18360</name>
</gene>
<dbReference type="InterPro" id="IPR029016">
    <property type="entry name" value="GAF-like_dom_sf"/>
</dbReference>
<evidence type="ECO:0000256" key="2">
    <source>
        <dbReference type="ARBA" id="ARBA00023125"/>
    </source>
</evidence>
<dbReference type="Pfam" id="PF01614">
    <property type="entry name" value="IclR_C"/>
    <property type="match status" value="1"/>
</dbReference>
<evidence type="ECO:0000313" key="6">
    <source>
        <dbReference type="EMBL" id="KTQ85870.1"/>
    </source>
</evidence>
<dbReference type="InterPro" id="IPR036390">
    <property type="entry name" value="WH_DNA-bd_sf"/>
</dbReference>
<sequence>MDKLAEDEARTGARSRGLDRALDILDALASARRPLRAGEIATLLGAPRSSVYELTALLLKRGFLENAEDGRLFLGEKLYLLGSAYSAVSGRQVAVNGALKRIVDETGETAQFCRLDGNRYYVGAQREGSRPFRISTDIGERVPLTWTASGRLLVDHLSRDEILAFLAEGDFTLPNGVPIDAERFLAEVEGARAANHFTFDSALDSYTHCFAVPVRQPDGKATATLCIVAPREDARRNHAAYLDSLKGAARALAPHFAESR</sequence>
<evidence type="ECO:0000313" key="7">
    <source>
        <dbReference type="Proteomes" id="UP000078272"/>
    </source>
</evidence>
<feature type="domain" description="HTH iclR-type" evidence="4">
    <location>
        <begin position="15"/>
        <end position="83"/>
    </location>
</feature>
<dbReference type="PATRIC" id="fig|401562.3.peg.3769"/>
<dbReference type="AlphaFoldDB" id="A0A175R3Q4"/>
<dbReference type="SUPFAM" id="SSF46785">
    <property type="entry name" value="Winged helix' DNA-binding domain"/>
    <property type="match status" value="1"/>
</dbReference>
<dbReference type="GO" id="GO:0003677">
    <property type="term" value="F:DNA binding"/>
    <property type="evidence" value="ECO:0007669"/>
    <property type="project" value="UniProtKB-KW"/>
</dbReference>
<evidence type="ECO:0000256" key="1">
    <source>
        <dbReference type="ARBA" id="ARBA00023015"/>
    </source>
</evidence>
<evidence type="ECO:0000259" key="4">
    <source>
        <dbReference type="PROSITE" id="PS51077"/>
    </source>
</evidence>
<feature type="domain" description="IclR-ED" evidence="5">
    <location>
        <begin position="77"/>
        <end position="258"/>
    </location>
</feature>
<keyword evidence="3" id="KW-0804">Transcription</keyword>
<dbReference type="Pfam" id="PF09339">
    <property type="entry name" value="HTH_IclR"/>
    <property type="match status" value="1"/>
</dbReference>
<dbReference type="GO" id="GO:0045892">
    <property type="term" value="P:negative regulation of DNA-templated transcription"/>
    <property type="evidence" value="ECO:0007669"/>
    <property type="project" value="TreeGrafter"/>
</dbReference>
<dbReference type="RefSeq" id="WP_058636185.1">
    <property type="nucleotide sequence ID" value="NZ_LDPZ01000052.1"/>
</dbReference>
<dbReference type="SMART" id="SM00346">
    <property type="entry name" value="HTH_ICLR"/>
    <property type="match status" value="1"/>
</dbReference>
<organism evidence="6 7">
    <name type="scientific">Aureimonas ureilytica</name>
    <dbReference type="NCBI Taxonomy" id="401562"/>
    <lineage>
        <taxon>Bacteria</taxon>
        <taxon>Pseudomonadati</taxon>
        <taxon>Pseudomonadota</taxon>
        <taxon>Alphaproteobacteria</taxon>
        <taxon>Hyphomicrobiales</taxon>
        <taxon>Aurantimonadaceae</taxon>
        <taxon>Aureimonas</taxon>
    </lineage>
</organism>
<dbReference type="Proteomes" id="UP000078272">
    <property type="component" value="Unassembled WGS sequence"/>
</dbReference>
<evidence type="ECO:0000259" key="5">
    <source>
        <dbReference type="PROSITE" id="PS51078"/>
    </source>
</evidence>
<dbReference type="PANTHER" id="PTHR30136:SF24">
    <property type="entry name" value="HTH-TYPE TRANSCRIPTIONAL REPRESSOR ALLR"/>
    <property type="match status" value="1"/>
</dbReference>
<reference evidence="6 7" key="1">
    <citation type="journal article" date="2016" name="Front. Microbiol.">
        <title>Genomic Resource of Rice Seed Associated Bacteria.</title>
        <authorList>
            <person name="Midha S."/>
            <person name="Bansal K."/>
            <person name="Sharma S."/>
            <person name="Kumar N."/>
            <person name="Patil P.P."/>
            <person name="Chaudhry V."/>
            <person name="Patil P.B."/>
        </authorList>
    </citation>
    <scope>NUCLEOTIDE SEQUENCE [LARGE SCALE GENOMIC DNA]</scope>
    <source>
        <strain evidence="6 7">NS226</strain>
    </source>
</reference>
<accession>A0A175R3Q4</accession>